<dbReference type="AlphaFoldDB" id="B1WZ78"/>
<gene>
    <name evidence="1" type="ordered locus">cce_0092</name>
</gene>
<organism evidence="1 2">
    <name type="scientific">Crocosphaera subtropica (strain ATCC 51142 / BH68)</name>
    <name type="common">Cyanothece sp. (strain ATCC 51142)</name>
    <dbReference type="NCBI Taxonomy" id="43989"/>
    <lineage>
        <taxon>Bacteria</taxon>
        <taxon>Bacillati</taxon>
        <taxon>Cyanobacteriota</taxon>
        <taxon>Cyanophyceae</taxon>
        <taxon>Oscillatoriophycideae</taxon>
        <taxon>Chroococcales</taxon>
        <taxon>Aphanothecaceae</taxon>
        <taxon>Crocosphaera</taxon>
        <taxon>Crocosphaera subtropica</taxon>
    </lineage>
</organism>
<evidence type="ECO:0000313" key="1">
    <source>
        <dbReference type="EMBL" id="ACB49444.1"/>
    </source>
</evidence>
<accession>B1WZ78</accession>
<evidence type="ECO:0000313" key="2">
    <source>
        <dbReference type="Proteomes" id="UP000001203"/>
    </source>
</evidence>
<dbReference type="HOGENOM" id="CLU_2733273_0_0_3"/>
<dbReference type="Proteomes" id="UP000001203">
    <property type="component" value="Chromosome circular"/>
</dbReference>
<protein>
    <submittedName>
        <fullName evidence="1">Uncharacterized protein</fullName>
    </submittedName>
</protein>
<sequence>MYSGMAIIKNFMISPEEDDGIDEIGELPINVAQLNVTQQLDQAQQMIRESAEYPLNSCKNFVAAKVDKIWY</sequence>
<dbReference type="KEGG" id="cyt:cce_0092"/>
<reference evidence="1 2" key="1">
    <citation type="journal article" date="2008" name="Proc. Natl. Acad. Sci. U.S.A.">
        <title>The genome of Cyanothece 51142, a unicellular diazotrophic cyanobacterium important in the marine nitrogen cycle.</title>
        <authorList>
            <person name="Welsh E.A."/>
            <person name="Liberton M."/>
            <person name="Stoeckel J."/>
            <person name="Loh T."/>
            <person name="Elvitigala T."/>
            <person name="Wang C."/>
            <person name="Wollam A."/>
            <person name="Fulton R.S."/>
            <person name="Clifton S.W."/>
            <person name="Jacobs J.M."/>
            <person name="Aurora R."/>
            <person name="Ghosh B.K."/>
            <person name="Sherman L.A."/>
            <person name="Smith R.D."/>
            <person name="Wilson R.K."/>
            <person name="Pakrasi H.B."/>
        </authorList>
    </citation>
    <scope>NUCLEOTIDE SEQUENCE [LARGE SCALE GENOMIC DNA]</scope>
    <source>
        <strain evidence="2">ATCC 51142 / BH68</strain>
    </source>
</reference>
<proteinExistence type="predicted"/>
<dbReference type="EMBL" id="CP000806">
    <property type="protein sequence ID" value="ACB49444.1"/>
    <property type="molecule type" value="Genomic_DNA"/>
</dbReference>
<name>B1WZ78_CROS5</name>
<keyword evidence="2" id="KW-1185">Reference proteome</keyword>